<proteinExistence type="predicted"/>
<evidence type="ECO:0000313" key="1">
    <source>
        <dbReference type="EMBL" id="KAF5098486.1"/>
    </source>
</evidence>
<name>A0ACB6V5E4_9ASCO</name>
<keyword evidence="2" id="KW-1185">Reference proteome</keyword>
<gene>
    <name evidence="1" type="ORF">D0Z00_002008</name>
</gene>
<protein>
    <submittedName>
        <fullName evidence="1">Uncharacterized protein</fullName>
    </submittedName>
</protein>
<organism evidence="1 2">
    <name type="scientific">Geotrichum galactomycetum</name>
    <dbReference type="NCBI Taxonomy" id="27317"/>
    <lineage>
        <taxon>Eukaryota</taxon>
        <taxon>Fungi</taxon>
        <taxon>Dikarya</taxon>
        <taxon>Ascomycota</taxon>
        <taxon>Saccharomycotina</taxon>
        <taxon>Dipodascomycetes</taxon>
        <taxon>Dipodascales</taxon>
        <taxon>Dipodascaceae</taxon>
        <taxon>Geotrichum</taxon>
    </lineage>
</organism>
<dbReference type="Proteomes" id="UP000744676">
    <property type="component" value="Unassembled WGS sequence"/>
</dbReference>
<comment type="caution">
    <text evidence="1">The sequence shown here is derived from an EMBL/GenBank/DDBJ whole genome shotgun (WGS) entry which is preliminary data.</text>
</comment>
<accession>A0ACB6V5E4</accession>
<reference evidence="1 2" key="1">
    <citation type="journal article" date="2020" name="Front. Microbiol.">
        <title>Phenotypic and Genetic Characterization of the Cheese Ripening Yeast Geotrichum candidum.</title>
        <authorList>
            <person name="Perkins V."/>
            <person name="Vignola S."/>
            <person name="Lessard M.H."/>
            <person name="Plante P.L."/>
            <person name="Corbeil J."/>
            <person name="Dugat-Bony E."/>
            <person name="Frenette M."/>
            <person name="Labrie S."/>
        </authorList>
    </citation>
    <scope>NUCLEOTIDE SEQUENCE [LARGE SCALE GENOMIC DNA]</scope>
    <source>
        <strain evidence="1 2">LMA-1147</strain>
    </source>
</reference>
<dbReference type="EMBL" id="QVQA01000046">
    <property type="protein sequence ID" value="KAF5098486.1"/>
    <property type="molecule type" value="Genomic_DNA"/>
</dbReference>
<evidence type="ECO:0000313" key="2">
    <source>
        <dbReference type="Proteomes" id="UP000744676"/>
    </source>
</evidence>
<sequence length="809" mass="92695">MTVAEDYIEDGITKDIMSHLQQLLLSDTLNTNESFAKGSADDYLDQLAPIIKDALASHHAEELTSGLDNITRTKDQEIEALCNGDQNEYMASVQQLDHVTAEAEGLKGMILDLNAQMQISGKGLIEKRKRLLEAKTVRANVDNAIEAVTACLQVLDITNKVYELIRDRRRFAALKSLDELQNIHLKGVKNFGFAQMINRSVPALTKIVRTESLVDLDAWIASLGKFSSRVGQVAFEHIESLRENWRTIQIDQPQLLKYKFNSPVELSFRDTDFDYLENKHIQEDLSSLYESALVHASLGLTVDFREHFQNELKVQRDYLIPSKLSIKTDDPNPLFEVEVMFQSVAGFCIIDKIISRRIKGLRLSDDVDEFWTSLCQKLVVILNNTIQAVSDLDILRSLRTMFILFILTMQNFDFDISSLQRLLISLLKQYNDNLQKMFVKVFMQTVEEDDYMAMIIQNKDLYSKIVNISWYNVDEEEMDKPFPRVLPFSQVYPLCCAEVRKFLQSLESFMDDLEHDEGEVEFFIKNSVDSILVNTVCQSFLDRLKSTAREQIVQILINMEYFENMASEVEKVLQEASTRKTIVSLNATESFQACRKKAEVRIFELVNTVVDQFLDIADYDWRTTTKNTTPSTYLTEMVTFLRTMINSTLVNLPHRIRSFLYLDAFDHLCSSLLDFLIGSESLTVQAVENFDMDVKYLEEFINELAQNQNDMSLTTTVLELRQSIDLLRSQDMTDYNNTLIRMKKYDRVKPENAQSLFQKVYHARSTSQSSAELSTGGNGNKSGTGSKIMGFYRRKLNKSDGGNNGSNES</sequence>